<evidence type="ECO:0000256" key="2">
    <source>
        <dbReference type="ARBA" id="ARBA00023134"/>
    </source>
</evidence>
<dbReference type="AlphaFoldDB" id="R4X8E5"/>
<evidence type="ECO:0000256" key="3">
    <source>
        <dbReference type="PIRSR" id="PIRSR606689-1"/>
    </source>
</evidence>
<protein>
    <recommendedName>
        <fullName evidence="7">ADP-ribosylation factor family protein</fullName>
    </recommendedName>
</protein>
<sequence>MFTLLSDFYHYYTSREEYAILILGLDGAGKSTLLESLKHAFPVPSAGGSSAGDRSALSSRLSRIRPTIGQSIGRLSLGDTPFVVWDLGGGSTLRDLWRRYYAESHVVIYVMDASTGTRLRESCEVLEELARDLATTTTTTMQEDARDGAGGVQVPILICANKQDVEGALSIADLKVHLSTLVSTLDPTEGGVLGCSALRGTGLDEVAAWVRTRALRNRESRPPRYR</sequence>
<feature type="binding site" evidence="4">
    <location>
        <position position="67"/>
    </location>
    <ligand>
        <name>Mg(2+)</name>
        <dbReference type="ChEBI" id="CHEBI:18420"/>
    </ligand>
</feature>
<dbReference type="SMART" id="SM00178">
    <property type="entry name" value="SAR"/>
    <property type="match status" value="1"/>
</dbReference>
<feature type="binding site" evidence="3">
    <location>
        <begin position="161"/>
        <end position="164"/>
    </location>
    <ligand>
        <name>GTP</name>
        <dbReference type="ChEBI" id="CHEBI:37565"/>
    </ligand>
</feature>
<dbReference type="InterPro" id="IPR027417">
    <property type="entry name" value="P-loop_NTPase"/>
</dbReference>
<feature type="binding site" evidence="4">
    <location>
        <position position="31"/>
    </location>
    <ligand>
        <name>Mg(2+)</name>
        <dbReference type="ChEBI" id="CHEBI:18420"/>
    </ligand>
</feature>
<feature type="binding site" evidence="3">
    <location>
        <position position="89"/>
    </location>
    <ligand>
        <name>GTP</name>
        <dbReference type="ChEBI" id="CHEBI:37565"/>
    </ligand>
</feature>
<keyword evidence="1 3" id="KW-0547">Nucleotide-binding</keyword>
<accession>R4X8E5</accession>
<dbReference type="GO" id="GO:0005794">
    <property type="term" value="C:Golgi apparatus"/>
    <property type="evidence" value="ECO:0007669"/>
    <property type="project" value="TreeGrafter"/>
</dbReference>
<comment type="caution">
    <text evidence="5">The sequence shown here is derived from an EMBL/GenBank/DDBJ whole genome shotgun (WGS) entry which is preliminary data.</text>
</comment>
<organism evidence="5 6">
    <name type="scientific">Taphrina deformans (strain PYCC 5710 / ATCC 11124 / CBS 356.35 / IMI 108563 / JCM 9778 / NBRC 8474)</name>
    <name type="common">Peach leaf curl fungus</name>
    <name type="synonym">Lalaria deformans</name>
    <dbReference type="NCBI Taxonomy" id="1097556"/>
    <lineage>
        <taxon>Eukaryota</taxon>
        <taxon>Fungi</taxon>
        <taxon>Dikarya</taxon>
        <taxon>Ascomycota</taxon>
        <taxon>Taphrinomycotina</taxon>
        <taxon>Taphrinomycetes</taxon>
        <taxon>Taphrinales</taxon>
        <taxon>Taphrinaceae</taxon>
        <taxon>Taphrina</taxon>
    </lineage>
</organism>
<dbReference type="PANTHER" id="PTHR45909:SF1">
    <property type="entry name" value="ADP-RIBOSYLATION FACTOR-RELATED PROTEIN 1"/>
    <property type="match status" value="1"/>
</dbReference>
<dbReference type="Proteomes" id="UP000013776">
    <property type="component" value="Unassembled WGS sequence"/>
</dbReference>
<dbReference type="PANTHER" id="PTHR45909">
    <property type="entry name" value="ADP-RIBOSYLATION FACTOR-RELATED PROTEIN 1"/>
    <property type="match status" value="1"/>
</dbReference>
<dbReference type="GO" id="GO:0046872">
    <property type="term" value="F:metal ion binding"/>
    <property type="evidence" value="ECO:0007669"/>
    <property type="project" value="UniProtKB-KW"/>
</dbReference>
<keyword evidence="6" id="KW-1185">Reference proteome</keyword>
<dbReference type="Gene3D" id="3.40.50.300">
    <property type="entry name" value="P-loop containing nucleotide triphosphate hydrolases"/>
    <property type="match status" value="1"/>
</dbReference>
<keyword evidence="4" id="KW-0460">Magnesium</keyword>
<evidence type="ECO:0000256" key="4">
    <source>
        <dbReference type="PIRSR" id="PIRSR606689-2"/>
    </source>
</evidence>
<keyword evidence="4" id="KW-0479">Metal-binding</keyword>
<name>R4X8E5_TAPDE</name>
<dbReference type="GO" id="GO:0003924">
    <property type="term" value="F:GTPase activity"/>
    <property type="evidence" value="ECO:0007669"/>
    <property type="project" value="InterPro"/>
</dbReference>
<dbReference type="InterPro" id="IPR024156">
    <property type="entry name" value="Small_GTPase_ARF"/>
</dbReference>
<feature type="binding site" evidence="3">
    <location>
        <begin position="24"/>
        <end position="31"/>
    </location>
    <ligand>
        <name>GTP</name>
        <dbReference type="ChEBI" id="CHEBI:37565"/>
    </ligand>
</feature>
<evidence type="ECO:0000313" key="6">
    <source>
        <dbReference type="Proteomes" id="UP000013776"/>
    </source>
</evidence>
<dbReference type="SMART" id="SM00177">
    <property type="entry name" value="ARF"/>
    <property type="match status" value="1"/>
</dbReference>
<dbReference type="OrthoDB" id="414781at2759"/>
<evidence type="ECO:0008006" key="7">
    <source>
        <dbReference type="Google" id="ProtNLM"/>
    </source>
</evidence>
<dbReference type="EMBL" id="CAHR02000061">
    <property type="protein sequence ID" value="CCG81859.1"/>
    <property type="molecule type" value="Genomic_DNA"/>
</dbReference>
<dbReference type="SUPFAM" id="SSF52540">
    <property type="entry name" value="P-loop containing nucleoside triphosphate hydrolases"/>
    <property type="match status" value="1"/>
</dbReference>
<reference evidence="5 6" key="1">
    <citation type="journal article" date="2013" name="MBio">
        <title>Genome sequencing of the plant pathogen Taphrina deformans, the causal agent of peach leaf curl.</title>
        <authorList>
            <person name="Cisse O.H."/>
            <person name="Almeida J.M.G.C.F."/>
            <person name="Fonseca A."/>
            <person name="Kumar A.A."/>
            <person name="Salojaervi J."/>
            <person name="Overmyer K."/>
            <person name="Hauser P.M."/>
            <person name="Pagni M."/>
        </authorList>
    </citation>
    <scope>NUCLEOTIDE SEQUENCE [LARGE SCALE GENOMIC DNA]</scope>
    <source>
        <strain evidence="6">PYCC 5710 / ATCC 11124 / CBS 356.35 / IMI 108563 / JCM 9778 / NBRC 8474</strain>
    </source>
</reference>
<keyword evidence="2 3" id="KW-0342">GTP-binding</keyword>
<evidence type="ECO:0000256" key="1">
    <source>
        <dbReference type="ARBA" id="ARBA00022741"/>
    </source>
</evidence>
<dbReference type="GO" id="GO:0043001">
    <property type="term" value="P:Golgi to plasma membrane protein transport"/>
    <property type="evidence" value="ECO:0007669"/>
    <property type="project" value="TreeGrafter"/>
</dbReference>
<gene>
    <name evidence="5" type="ORF">TAPDE_001733</name>
</gene>
<dbReference type="GO" id="GO:0034067">
    <property type="term" value="P:protein localization to Golgi apparatus"/>
    <property type="evidence" value="ECO:0007669"/>
    <property type="project" value="TreeGrafter"/>
</dbReference>
<dbReference type="PROSITE" id="PS51417">
    <property type="entry name" value="ARF"/>
    <property type="match status" value="1"/>
</dbReference>
<dbReference type="GO" id="GO:0006886">
    <property type="term" value="P:intracellular protein transport"/>
    <property type="evidence" value="ECO:0007669"/>
    <property type="project" value="TreeGrafter"/>
</dbReference>
<dbReference type="Pfam" id="PF00025">
    <property type="entry name" value="Arf"/>
    <property type="match status" value="2"/>
</dbReference>
<dbReference type="eggNOG" id="KOG0076">
    <property type="taxonomic scope" value="Eukaryota"/>
</dbReference>
<dbReference type="GO" id="GO:0005525">
    <property type="term" value="F:GTP binding"/>
    <property type="evidence" value="ECO:0007669"/>
    <property type="project" value="UniProtKB-KW"/>
</dbReference>
<dbReference type="InterPro" id="IPR006689">
    <property type="entry name" value="Small_GTPase_ARF/SAR"/>
</dbReference>
<dbReference type="VEuPathDB" id="FungiDB:TAPDE_001733"/>
<dbReference type="STRING" id="1097556.R4X8E5"/>
<evidence type="ECO:0000313" key="5">
    <source>
        <dbReference type="EMBL" id="CCG81859.1"/>
    </source>
</evidence>
<proteinExistence type="predicted"/>